<feature type="compositionally biased region" description="Basic and acidic residues" evidence="1">
    <location>
        <begin position="451"/>
        <end position="468"/>
    </location>
</feature>
<reference evidence="2 3" key="1">
    <citation type="journal article" date="2016" name="Appl. Microbiol. Biotechnol.">
        <title>Characterization of T-DNA insertion mutants with decreased virulence in the entomopathogenic fungus Beauveria bassiana JEF-007.</title>
        <authorList>
            <person name="Kim S."/>
            <person name="Lee S.J."/>
            <person name="Nai Y.S."/>
            <person name="Yu J.S."/>
            <person name="Lee M.R."/>
            <person name="Yang Y.T."/>
            <person name="Kim J.S."/>
        </authorList>
    </citation>
    <scope>NUCLEOTIDE SEQUENCE [LARGE SCALE GENOMIC DNA]</scope>
    <source>
        <strain evidence="2 3">JEF-007</strain>
    </source>
</reference>
<evidence type="ECO:0000256" key="1">
    <source>
        <dbReference type="SAM" id="MobiDB-lite"/>
    </source>
</evidence>
<accession>A0A2N6NW59</accession>
<dbReference type="Proteomes" id="UP000235728">
    <property type="component" value="Unassembled WGS sequence"/>
</dbReference>
<dbReference type="EMBL" id="MRVG01000002">
    <property type="protein sequence ID" value="PMB71506.1"/>
    <property type="molecule type" value="Genomic_DNA"/>
</dbReference>
<dbReference type="AlphaFoldDB" id="A0A2N6NW59"/>
<organism evidence="2 3">
    <name type="scientific">Beauveria bassiana</name>
    <name type="common">White muscardine disease fungus</name>
    <name type="synonym">Tritirachium shiotae</name>
    <dbReference type="NCBI Taxonomy" id="176275"/>
    <lineage>
        <taxon>Eukaryota</taxon>
        <taxon>Fungi</taxon>
        <taxon>Dikarya</taxon>
        <taxon>Ascomycota</taxon>
        <taxon>Pezizomycotina</taxon>
        <taxon>Sordariomycetes</taxon>
        <taxon>Hypocreomycetidae</taxon>
        <taxon>Hypocreales</taxon>
        <taxon>Cordycipitaceae</taxon>
        <taxon>Beauveria</taxon>
    </lineage>
</organism>
<comment type="caution">
    <text evidence="2">The sequence shown here is derived from an EMBL/GenBank/DDBJ whole genome shotgun (WGS) entry which is preliminary data.</text>
</comment>
<name>A0A2N6NW59_BEABA</name>
<sequence length="580" mass="57913">MSTFLIQFDFYSVLIRFSHLRKQARAGTLAELHEGALGPHVGADALLAILQAEAAHLPAADGHLGGRLAPGVDPGDAGVQLADHVLREADVGRDDAGGEAHGRVVGAAHHLGQPLVLGAAADGVGQHAHDGAENLLAGHAHVVGAAGKDDGRHPVAGGRGLAALGVAGAVVEDPGAVDVLAVADVGEDLVAVLGRHDGAKVDRLVARHAHADALAAPLDESLLDGGQQRVGHKDAGAVGADLAGGEEVGGHGHVGGLVRVRVGEDDDGALAAELHGDALHVLGGRGGDLAAGADLAGEGDLGDARVGDEGHAGARAVAVDDVEDARGHAGLDVDLGEGVCVQRRDLAGLVDHAVAGGEARGRLPEGDLDGVVPGTDAGADAEGLVGGEDVGVAAEACVLAGLAPGDQVGVVLEHVGAGDDVDGRRLGPGLARVERLRQGEGVVARTQQGGRAEEDGGALRRGRLRPDGKGGVGRGDGVVDLLRRRGVDGGEGRGGAGVKRLKGVSGGGRFWLWLARVESVNFVGKGHDGGGRGGGGGGRGGWLVMASFAVCCRDFVTQRWTRAAGAQCPVEGVSRQMMRG</sequence>
<proteinExistence type="predicted"/>
<evidence type="ECO:0000313" key="2">
    <source>
        <dbReference type="EMBL" id="PMB71506.1"/>
    </source>
</evidence>
<gene>
    <name evidence="2" type="ORF">BM221_001596</name>
</gene>
<protein>
    <submittedName>
        <fullName evidence="2">Uncharacterized protein</fullName>
    </submittedName>
</protein>
<evidence type="ECO:0000313" key="3">
    <source>
        <dbReference type="Proteomes" id="UP000235728"/>
    </source>
</evidence>
<feature type="region of interest" description="Disordered" evidence="1">
    <location>
        <begin position="443"/>
        <end position="472"/>
    </location>
</feature>